<dbReference type="GO" id="GO:0009229">
    <property type="term" value="P:thiamine diphosphate biosynthetic process"/>
    <property type="evidence" value="ECO:0007669"/>
    <property type="project" value="InterPro"/>
</dbReference>
<dbReference type="InterPro" id="IPR007371">
    <property type="entry name" value="TPK_catalytic"/>
</dbReference>
<reference evidence="7 8" key="1">
    <citation type="submission" date="2016-11" db="EMBL/GenBank/DDBJ databases">
        <authorList>
            <person name="Jaros S."/>
            <person name="Januszkiewicz K."/>
            <person name="Wedrychowicz H."/>
        </authorList>
    </citation>
    <scope>NUCLEOTIDE SEQUENCE [LARGE SCALE GENOMIC DNA]</scope>
    <source>
        <strain evidence="7 8">DSM 14809</strain>
    </source>
</reference>
<dbReference type="RefSeq" id="WP_072918317.1">
    <property type="nucleotide sequence ID" value="NZ_FQYQ01000018.1"/>
</dbReference>
<gene>
    <name evidence="7" type="ORF">SAMN02745725_02378</name>
</gene>
<dbReference type="EMBL" id="FQYQ01000018">
    <property type="protein sequence ID" value="SHJ35967.1"/>
    <property type="molecule type" value="Genomic_DNA"/>
</dbReference>
<evidence type="ECO:0000259" key="6">
    <source>
        <dbReference type="SMART" id="SM00983"/>
    </source>
</evidence>
<dbReference type="GO" id="GO:0004788">
    <property type="term" value="F:thiamine diphosphokinase activity"/>
    <property type="evidence" value="ECO:0007669"/>
    <property type="project" value="UniProtKB-UniRule"/>
</dbReference>
<feature type="domain" description="Thiamin pyrophosphokinase thiamin-binding" evidence="6">
    <location>
        <begin position="146"/>
        <end position="214"/>
    </location>
</feature>
<dbReference type="Pfam" id="PF04265">
    <property type="entry name" value="TPK_B1_binding"/>
    <property type="match status" value="1"/>
</dbReference>
<dbReference type="Gene3D" id="3.40.50.10240">
    <property type="entry name" value="Thiamin pyrophosphokinase, catalytic domain"/>
    <property type="match status" value="1"/>
</dbReference>
<evidence type="ECO:0000256" key="4">
    <source>
        <dbReference type="ARBA" id="ARBA00022840"/>
    </source>
</evidence>
<dbReference type="GO" id="GO:0006772">
    <property type="term" value="P:thiamine metabolic process"/>
    <property type="evidence" value="ECO:0007669"/>
    <property type="project" value="UniProtKB-UniRule"/>
</dbReference>
<keyword evidence="1" id="KW-0808">Transferase</keyword>
<dbReference type="AlphaFoldDB" id="A0A1M6INI4"/>
<dbReference type="SUPFAM" id="SSF63862">
    <property type="entry name" value="Thiamin pyrophosphokinase, substrate-binding domain"/>
    <property type="match status" value="1"/>
</dbReference>
<dbReference type="PANTHER" id="PTHR41299:SF1">
    <property type="entry name" value="THIAMINE PYROPHOSPHOKINASE"/>
    <property type="match status" value="1"/>
</dbReference>
<dbReference type="GO" id="GO:0005524">
    <property type="term" value="F:ATP binding"/>
    <property type="evidence" value="ECO:0007669"/>
    <property type="project" value="UniProtKB-KW"/>
</dbReference>
<dbReference type="Proteomes" id="UP000184185">
    <property type="component" value="Unassembled WGS sequence"/>
</dbReference>
<accession>A0A1M6INI4</accession>
<dbReference type="InterPro" id="IPR053149">
    <property type="entry name" value="TPK"/>
</dbReference>
<proteinExistence type="predicted"/>
<dbReference type="InterPro" id="IPR006282">
    <property type="entry name" value="Thi_PPkinase"/>
</dbReference>
<keyword evidence="8" id="KW-1185">Reference proteome</keyword>
<protein>
    <recommendedName>
        <fullName evidence="5">Thiamine diphosphokinase</fullName>
        <ecNumber evidence="5">2.7.6.2</ecNumber>
    </recommendedName>
</protein>
<dbReference type="InterPro" id="IPR036371">
    <property type="entry name" value="TPK_B1-bd_sf"/>
</dbReference>
<dbReference type="SUPFAM" id="SSF63999">
    <property type="entry name" value="Thiamin pyrophosphokinase, catalytic domain"/>
    <property type="match status" value="1"/>
</dbReference>
<evidence type="ECO:0000313" key="7">
    <source>
        <dbReference type="EMBL" id="SHJ35967.1"/>
    </source>
</evidence>
<dbReference type="PANTHER" id="PTHR41299">
    <property type="entry name" value="THIAMINE PYROPHOSPHOKINASE"/>
    <property type="match status" value="1"/>
</dbReference>
<dbReference type="Pfam" id="PF04263">
    <property type="entry name" value="TPK_catalytic"/>
    <property type="match status" value="1"/>
</dbReference>
<organism evidence="7 8">
    <name type="scientific">Pseudobutyrivibrio xylanivorans DSM 14809</name>
    <dbReference type="NCBI Taxonomy" id="1123012"/>
    <lineage>
        <taxon>Bacteria</taxon>
        <taxon>Bacillati</taxon>
        <taxon>Bacillota</taxon>
        <taxon>Clostridia</taxon>
        <taxon>Lachnospirales</taxon>
        <taxon>Lachnospiraceae</taxon>
        <taxon>Pseudobutyrivibrio</taxon>
    </lineage>
</organism>
<evidence type="ECO:0000256" key="1">
    <source>
        <dbReference type="ARBA" id="ARBA00022679"/>
    </source>
</evidence>
<dbReference type="InterPro" id="IPR036759">
    <property type="entry name" value="TPK_catalytic_sf"/>
</dbReference>
<dbReference type="OrthoDB" id="9804377at2"/>
<sequence>MIVVIIAGGNIDEKFIGGFIEDLDESSLFLIACDKGYEACERMGIKPDVLIGDFDSASGDVSGSAEKAGVQVIRLNPVKDDTDTEAALDLAIKKTTEEDEIFLLGVTGTRIDHVLGNISLVGKGLLADREVTMLDSHNSIQMIKPGETYIVEKDYQFGKYISVFPYMGPVKGLNMTGFKYPVKDGEIHGFSTLTVSNELAEDEGVITIEEGTLIVIESLD</sequence>
<dbReference type="EC" id="2.7.6.2" evidence="5"/>
<keyword evidence="2" id="KW-0547">Nucleotide-binding</keyword>
<evidence type="ECO:0000256" key="3">
    <source>
        <dbReference type="ARBA" id="ARBA00022777"/>
    </source>
</evidence>
<dbReference type="NCBIfam" id="TIGR01378">
    <property type="entry name" value="thi_PPkinase"/>
    <property type="match status" value="1"/>
</dbReference>
<dbReference type="SMART" id="SM00983">
    <property type="entry name" value="TPK_B1_binding"/>
    <property type="match status" value="1"/>
</dbReference>
<dbReference type="CDD" id="cd07995">
    <property type="entry name" value="TPK"/>
    <property type="match status" value="1"/>
</dbReference>
<dbReference type="GO" id="GO:0016301">
    <property type="term" value="F:kinase activity"/>
    <property type="evidence" value="ECO:0007669"/>
    <property type="project" value="UniProtKB-KW"/>
</dbReference>
<name>A0A1M6INI4_PSEXY</name>
<dbReference type="InterPro" id="IPR007373">
    <property type="entry name" value="Thiamin_PyroPKinase_B1-bd"/>
</dbReference>
<evidence type="ECO:0000313" key="8">
    <source>
        <dbReference type="Proteomes" id="UP000184185"/>
    </source>
</evidence>
<dbReference type="GO" id="GO:0030975">
    <property type="term" value="F:thiamine binding"/>
    <property type="evidence" value="ECO:0007669"/>
    <property type="project" value="InterPro"/>
</dbReference>
<keyword evidence="4" id="KW-0067">ATP-binding</keyword>
<evidence type="ECO:0000256" key="5">
    <source>
        <dbReference type="NCBIfam" id="TIGR01378"/>
    </source>
</evidence>
<dbReference type="STRING" id="185007.SAMN02910350_00402"/>
<keyword evidence="3 7" id="KW-0418">Kinase</keyword>
<evidence type="ECO:0000256" key="2">
    <source>
        <dbReference type="ARBA" id="ARBA00022741"/>
    </source>
</evidence>